<dbReference type="Proteomes" id="UP000309997">
    <property type="component" value="Unassembled WGS sequence"/>
</dbReference>
<protein>
    <submittedName>
        <fullName evidence="1">Uncharacterized protein</fullName>
    </submittedName>
</protein>
<accession>A0ACC4B8H2</accession>
<comment type="caution">
    <text evidence="1">The sequence shown here is derived from an EMBL/GenBank/DDBJ whole genome shotgun (WGS) entry which is preliminary data.</text>
</comment>
<dbReference type="EMBL" id="RCHU02000013">
    <property type="protein sequence ID" value="KAL3574344.1"/>
    <property type="molecule type" value="Genomic_DNA"/>
</dbReference>
<evidence type="ECO:0000313" key="1">
    <source>
        <dbReference type="EMBL" id="KAL3574344.1"/>
    </source>
</evidence>
<evidence type="ECO:0000313" key="2">
    <source>
        <dbReference type="Proteomes" id="UP000309997"/>
    </source>
</evidence>
<gene>
    <name evidence="1" type="ORF">D5086_024957</name>
</gene>
<proteinExistence type="predicted"/>
<keyword evidence="2" id="KW-1185">Reference proteome</keyword>
<reference evidence="1 2" key="1">
    <citation type="journal article" date="2024" name="Plant Biotechnol. J.">
        <title>Genome and CRISPR/Cas9 system of a widespread forest tree (Populus alba) in the world.</title>
        <authorList>
            <person name="Liu Y.J."/>
            <person name="Jiang P.F."/>
            <person name="Han X.M."/>
            <person name="Li X.Y."/>
            <person name="Wang H.M."/>
            <person name="Wang Y.J."/>
            <person name="Wang X.X."/>
            <person name="Zeng Q.Y."/>
        </authorList>
    </citation>
    <scope>NUCLEOTIDE SEQUENCE [LARGE SCALE GENOMIC DNA]</scope>
    <source>
        <strain evidence="2">cv. PAL-ZL1</strain>
    </source>
</reference>
<organism evidence="1 2">
    <name type="scientific">Populus alba</name>
    <name type="common">White poplar</name>
    <dbReference type="NCBI Taxonomy" id="43335"/>
    <lineage>
        <taxon>Eukaryota</taxon>
        <taxon>Viridiplantae</taxon>
        <taxon>Streptophyta</taxon>
        <taxon>Embryophyta</taxon>
        <taxon>Tracheophyta</taxon>
        <taxon>Spermatophyta</taxon>
        <taxon>Magnoliopsida</taxon>
        <taxon>eudicotyledons</taxon>
        <taxon>Gunneridae</taxon>
        <taxon>Pentapetalae</taxon>
        <taxon>rosids</taxon>
        <taxon>fabids</taxon>
        <taxon>Malpighiales</taxon>
        <taxon>Salicaceae</taxon>
        <taxon>Saliceae</taxon>
        <taxon>Populus</taxon>
    </lineage>
</organism>
<sequence>MRAPITLRNCGLILMVLCILWIPSRVSSSENKVTPIYDPRDIEQRFEDWLAQYGREYELETNGHCVLEYTNLIELPAAVDWRKKGAVTPVKDQGQCRSWWAFSAVAAVEGINKIKTGKLVSLSAQELMECDVSSDTQGCEGGDMKIAFQYIKQIGGITTENDYPYKGKDGACQKKVVTKQYLPIMRIDNKLQLPSNLSLLQLTLVILNFNSIPVESSVAPVGINSTMERQQLVMVNLGVENSGL</sequence>
<name>A0ACC4B8H2_POPAL</name>